<name>A0A926RTX3_9BACL</name>
<proteinExistence type="predicted"/>
<dbReference type="SUPFAM" id="SSF55811">
    <property type="entry name" value="Nudix"/>
    <property type="match status" value="1"/>
</dbReference>
<gene>
    <name evidence="1" type="ORF">IC620_07580</name>
</gene>
<evidence type="ECO:0000313" key="2">
    <source>
        <dbReference type="Proteomes" id="UP000661691"/>
    </source>
</evidence>
<dbReference type="InterPro" id="IPR015797">
    <property type="entry name" value="NUDIX_hydrolase-like_dom_sf"/>
</dbReference>
<comment type="caution">
    <text evidence="1">The sequence shown here is derived from an EMBL/GenBank/DDBJ whole genome shotgun (WGS) entry which is preliminary data.</text>
</comment>
<dbReference type="EMBL" id="JACXAH010000008">
    <property type="protein sequence ID" value="MBD1372223.1"/>
    <property type="molecule type" value="Genomic_DNA"/>
</dbReference>
<sequence length="142" mass="16216">MKCMNEIVDQDVATHFVIKPCVLIFNELGQVLVVRNQDGNWDLPSGILNENPSLVQFLSQCVYEQTGLIVEEAQYVHAMIKSNEEKNMYTLIALFVSYQTMGRIKNEINIRYMNIVDLPTTIQEVITSYLNGSYSGVRMHHG</sequence>
<dbReference type="Proteomes" id="UP000661691">
    <property type="component" value="Unassembled WGS sequence"/>
</dbReference>
<dbReference type="RefSeq" id="WP_191139633.1">
    <property type="nucleotide sequence ID" value="NZ_JACXAG020000003.1"/>
</dbReference>
<organism evidence="1 2">
    <name type="scientific">Polycladospora coralii</name>
    <dbReference type="NCBI Taxonomy" id="2771432"/>
    <lineage>
        <taxon>Bacteria</taxon>
        <taxon>Bacillati</taxon>
        <taxon>Bacillota</taxon>
        <taxon>Bacilli</taxon>
        <taxon>Bacillales</taxon>
        <taxon>Thermoactinomycetaceae</taxon>
        <taxon>Polycladospora</taxon>
    </lineage>
</organism>
<reference evidence="1" key="1">
    <citation type="submission" date="2020-09" db="EMBL/GenBank/DDBJ databases">
        <title>A novel bacterium of genus Hazenella, isolated from South China Sea.</title>
        <authorList>
            <person name="Huang H."/>
            <person name="Mo K."/>
            <person name="Hu Y."/>
        </authorList>
    </citation>
    <scope>NUCLEOTIDE SEQUENCE</scope>
    <source>
        <strain evidence="1">IB182357</strain>
    </source>
</reference>
<protein>
    <recommendedName>
        <fullName evidence="3">Nudix hydrolase domain-containing protein</fullName>
    </recommendedName>
</protein>
<accession>A0A926RTX3</accession>
<dbReference type="AlphaFoldDB" id="A0A926RTX3"/>
<evidence type="ECO:0000313" key="1">
    <source>
        <dbReference type="EMBL" id="MBD1372223.1"/>
    </source>
</evidence>
<dbReference type="Gene3D" id="3.90.79.10">
    <property type="entry name" value="Nucleoside Triphosphate Pyrophosphohydrolase"/>
    <property type="match status" value="1"/>
</dbReference>
<evidence type="ECO:0008006" key="3">
    <source>
        <dbReference type="Google" id="ProtNLM"/>
    </source>
</evidence>
<keyword evidence="2" id="KW-1185">Reference proteome</keyword>